<dbReference type="InterPro" id="IPR000515">
    <property type="entry name" value="MetI-like"/>
</dbReference>
<reference evidence="10" key="1">
    <citation type="submission" date="2018-12" db="EMBL/GenBank/DDBJ databases">
        <title>Tengunoibacter tsumagoiensis gen. nov., sp. nov., Dictyobacter kobayashii sp. nov., D. alpinus sp. nov., and D. joshuensis sp. nov. and description of Dictyobacteraceae fam. nov. within the order Ktedonobacterales isolated from Tengu-no-mugimeshi.</title>
        <authorList>
            <person name="Wang C.M."/>
            <person name="Zheng Y."/>
            <person name="Sakai Y."/>
            <person name="Toyoda A."/>
            <person name="Minakuchi Y."/>
            <person name="Abe K."/>
            <person name="Yokota A."/>
            <person name="Yabe S."/>
        </authorList>
    </citation>
    <scope>NUCLEOTIDE SEQUENCE [LARGE SCALE GENOMIC DNA]</scope>
    <source>
        <strain evidence="10">S-27</strain>
    </source>
</reference>
<feature type="transmembrane region" description="Helical" evidence="7">
    <location>
        <begin position="21"/>
        <end position="45"/>
    </location>
</feature>
<protein>
    <submittedName>
        <fullName evidence="9">Sugar ABC transporter permease</fullName>
    </submittedName>
</protein>
<evidence type="ECO:0000313" key="9">
    <source>
        <dbReference type="EMBL" id="GCE08939.1"/>
    </source>
</evidence>
<dbReference type="PANTHER" id="PTHR43744:SF12">
    <property type="entry name" value="ABC TRANSPORTER PERMEASE PROTEIN MG189-RELATED"/>
    <property type="match status" value="1"/>
</dbReference>
<evidence type="ECO:0000256" key="6">
    <source>
        <dbReference type="ARBA" id="ARBA00023136"/>
    </source>
</evidence>
<feature type="transmembrane region" description="Helical" evidence="7">
    <location>
        <begin position="123"/>
        <end position="148"/>
    </location>
</feature>
<evidence type="ECO:0000256" key="2">
    <source>
        <dbReference type="ARBA" id="ARBA00022448"/>
    </source>
</evidence>
<dbReference type="GO" id="GO:0055085">
    <property type="term" value="P:transmembrane transport"/>
    <property type="evidence" value="ECO:0007669"/>
    <property type="project" value="InterPro"/>
</dbReference>
<organism evidence="9 10">
    <name type="scientific">Dictyobacter aurantiacus</name>
    <dbReference type="NCBI Taxonomy" id="1936993"/>
    <lineage>
        <taxon>Bacteria</taxon>
        <taxon>Bacillati</taxon>
        <taxon>Chloroflexota</taxon>
        <taxon>Ktedonobacteria</taxon>
        <taxon>Ktedonobacterales</taxon>
        <taxon>Dictyobacteraceae</taxon>
        <taxon>Dictyobacter</taxon>
    </lineage>
</organism>
<evidence type="ECO:0000259" key="8">
    <source>
        <dbReference type="PROSITE" id="PS50928"/>
    </source>
</evidence>
<feature type="domain" description="ABC transmembrane type-1" evidence="8">
    <location>
        <begin position="86"/>
        <end position="277"/>
    </location>
</feature>
<dbReference type="Pfam" id="PF00528">
    <property type="entry name" value="BPD_transp_1"/>
    <property type="match status" value="1"/>
</dbReference>
<dbReference type="AlphaFoldDB" id="A0A401ZPY9"/>
<dbReference type="Gene3D" id="1.10.3720.10">
    <property type="entry name" value="MetI-like"/>
    <property type="match status" value="1"/>
</dbReference>
<gene>
    <name evidence="9" type="ORF">KDAU_62680</name>
</gene>
<dbReference type="GO" id="GO:0005886">
    <property type="term" value="C:plasma membrane"/>
    <property type="evidence" value="ECO:0007669"/>
    <property type="project" value="UniProtKB-SubCell"/>
</dbReference>
<name>A0A401ZPY9_9CHLR</name>
<feature type="transmembrane region" description="Helical" evidence="7">
    <location>
        <begin position="90"/>
        <end position="111"/>
    </location>
</feature>
<proteinExistence type="inferred from homology"/>
<dbReference type="CDD" id="cd06261">
    <property type="entry name" value="TM_PBP2"/>
    <property type="match status" value="1"/>
</dbReference>
<keyword evidence="5 7" id="KW-1133">Transmembrane helix</keyword>
<evidence type="ECO:0000256" key="3">
    <source>
        <dbReference type="ARBA" id="ARBA00022475"/>
    </source>
</evidence>
<comment type="similarity">
    <text evidence="7">Belongs to the binding-protein-dependent transport system permease family.</text>
</comment>
<keyword evidence="3" id="KW-1003">Cell membrane</keyword>
<evidence type="ECO:0000256" key="4">
    <source>
        <dbReference type="ARBA" id="ARBA00022692"/>
    </source>
</evidence>
<evidence type="ECO:0000313" key="10">
    <source>
        <dbReference type="Proteomes" id="UP000287224"/>
    </source>
</evidence>
<keyword evidence="10" id="KW-1185">Reference proteome</keyword>
<evidence type="ECO:0000256" key="5">
    <source>
        <dbReference type="ARBA" id="ARBA00022989"/>
    </source>
</evidence>
<dbReference type="Proteomes" id="UP000287224">
    <property type="component" value="Unassembled WGS sequence"/>
</dbReference>
<comment type="caution">
    <text evidence="9">The sequence shown here is derived from an EMBL/GenBank/DDBJ whole genome shotgun (WGS) entry which is preliminary data.</text>
</comment>
<dbReference type="SUPFAM" id="SSF161098">
    <property type="entry name" value="MetI-like"/>
    <property type="match status" value="1"/>
</dbReference>
<evidence type="ECO:0000256" key="1">
    <source>
        <dbReference type="ARBA" id="ARBA00004651"/>
    </source>
</evidence>
<dbReference type="PANTHER" id="PTHR43744">
    <property type="entry name" value="ABC TRANSPORTER PERMEASE PROTEIN MG189-RELATED-RELATED"/>
    <property type="match status" value="1"/>
</dbReference>
<sequence length="292" mass="32730">MITTQNSYRGTKRPALNRRSWNTIMLTVLGIFFTVVMIFPLYWVIVSSLKNTSELFSTPPTFFPHQIDWSPYISNFIQNTDMWHYMGNSLQIALGTMILTLVLAAPMAYGLARLPIKGKQGLLLVFLVVQMFPSIMLALPLFVIFSQIGLVNSIPAVILAVTTRTLPFATLVIRPYFLSLPRDLEDAAFIDGCNLWGAFYRIILPLSRPGMLTVGALTFLMGWSDFLFPLTLISDDSRRPLTLGIYKFIGEYGVRWNDLMAVSVIAALPIILVFIFGQRYITSGLVAGAVKE</sequence>
<dbReference type="EMBL" id="BIFQ01000002">
    <property type="protein sequence ID" value="GCE08939.1"/>
    <property type="molecule type" value="Genomic_DNA"/>
</dbReference>
<feature type="transmembrane region" description="Helical" evidence="7">
    <location>
        <begin position="154"/>
        <end position="173"/>
    </location>
</feature>
<dbReference type="PROSITE" id="PS50928">
    <property type="entry name" value="ABC_TM1"/>
    <property type="match status" value="1"/>
</dbReference>
<accession>A0A401ZPY9</accession>
<comment type="subcellular location">
    <subcellularLocation>
        <location evidence="1 7">Cell membrane</location>
        <topology evidence="1 7">Multi-pass membrane protein</topology>
    </subcellularLocation>
</comment>
<feature type="transmembrane region" description="Helical" evidence="7">
    <location>
        <begin position="259"/>
        <end position="277"/>
    </location>
</feature>
<keyword evidence="2 7" id="KW-0813">Transport</keyword>
<dbReference type="RefSeq" id="WP_126601406.1">
    <property type="nucleotide sequence ID" value="NZ_BIFQ01000002.1"/>
</dbReference>
<keyword evidence="4 7" id="KW-0812">Transmembrane</keyword>
<keyword evidence="6 7" id="KW-0472">Membrane</keyword>
<evidence type="ECO:0000256" key="7">
    <source>
        <dbReference type="RuleBase" id="RU363032"/>
    </source>
</evidence>
<dbReference type="OrthoDB" id="61400at2"/>
<dbReference type="InterPro" id="IPR035906">
    <property type="entry name" value="MetI-like_sf"/>
</dbReference>